<protein>
    <submittedName>
        <fullName evidence="1">Uncharacterized protein</fullName>
    </submittedName>
</protein>
<sequence>MEIKVDNILNSFYNVKYSPEQIARKETDYYVLVDALKKYKNTGGDLDAFKSEFLFPLFRERVLKEEQEDFIFDLINIIEGICSVDEKI</sequence>
<reference evidence="1 2" key="1">
    <citation type="submission" date="2023-04" db="EMBL/GenBank/DDBJ databases">
        <title>Tenacibaculum tangerinum sp. nov., isolated from sea tidal flat of South Korea.</title>
        <authorList>
            <person name="Lee S.H."/>
            <person name="Kim J.-J."/>
        </authorList>
    </citation>
    <scope>NUCLEOTIDE SEQUENCE [LARGE SCALE GENOMIC DNA]</scope>
    <source>
        <strain evidence="1 2">GRR-S3-23</strain>
    </source>
</reference>
<organism evidence="1 2">
    <name type="scientific">Tenacibaculum tangerinum</name>
    <dbReference type="NCBI Taxonomy" id="3038772"/>
    <lineage>
        <taxon>Bacteria</taxon>
        <taxon>Pseudomonadati</taxon>
        <taxon>Bacteroidota</taxon>
        <taxon>Flavobacteriia</taxon>
        <taxon>Flavobacteriales</taxon>
        <taxon>Flavobacteriaceae</taxon>
        <taxon>Tenacibaculum</taxon>
    </lineage>
</organism>
<dbReference type="Proteomes" id="UP001232001">
    <property type="component" value="Chromosome"/>
</dbReference>
<name>A0ABY8L4V2_9FLAO</name>
<gene>
    <name evidence="1" type="ORF">P8625_04610</name>
</gene>
<keyword evidence="2" id="KW-1185">Reference proteome</keyword>
<evidence type="ECO:0000313" key="2">
    <source>
        <dbReference type="Proteomes" id="UP001232001"/>
    </source>
</evidence>
<proteinExistence type="predicted"/>
<accession>A0ABY8L4V2</accession>
<dbReference type="EMBL" id="CP122539">
    <property type="protein sequence ID" value="WGH76447.1"/>
    <property type="molecule type" value="Genomic_DNA"/>
</dbReference>
<evidence type="ECO:0000313" key="1">
    <source>
        <dbReference type="EMBL" id="WGH76447.1"/>
    </source>
</evidence>
<dbReference type="RefSeq" id="WP_279652313.1">
    <property type="nucleotide sequence ID" value="NZ_CP122539.1"/>
</dbReference>